<dbReference type="Proteomes" id="UP000252458">
    <property type="component" value="Unassembled WGS sequence"/>
</dbReference>
<gene>
    <name evidence="1" type="ORF">DPV79_21325</name>
</gene>
<name>A0A365QSB2_9BURK</name>
<protein>
    <submittedName>
        <fullName evidence="1">Uncharacterized protein</fullName>
    </submittedName>
</protein>
<comment type="caution">
    <text evidence="1">The sequence shown here is derived from an EMBL/GenBank/DDBJ whole genome shotgun (WGS) entry which is preliminary data.</text>
</comment>
<dbReference type="EMBL" id="QMFZ01000018">
    <property type="protein sequence ID" value="RBB37540.1"/>
    <property type="molecule type" value="Genomic_DNA"/>
</dbReference>
<reference evidence="1 2" key="1">
    <citation type="submission" date="2018-06" db="EMBL/GenBank/DDBJ databases">
        <title>Draft genome sequence of Burkholderia reimsis strain BE51 isolated from a French agricultural soil.</title>
        <authorList>
            <person name="Esmaeel Q."/>
        </authorList>
    </citation>
    <scope>NUCLEOTIDE SEQUENCE [LARGE SCALE GENOMIC DNA]</scope>
    <source>
        <strain evidence="1 2">BE51</strain>
    </source>
</reference>
<evidence type="ECO:0000313" key="2">
    <source>
        <dbReference type="Proteomes" id="UP000252458"/>
    </source>
</evidence>
<dbReference type="AlphaFoldDB" id="A0A365QSB2"/>
<organism evidence="1 2">
    <name type="scientific">Burkholderia reimsis</name>
    <dbReference type="NCBI Taxonomy" id="2234132"/>
    <lineage>
        <taxon>Bacteria</taxon>
        <taxon>Pseudomonadati</taxon>
        <taxon>Pseudomonadota</taxon>
        <taxon>Betaproteobacteria</taxon>
        <taxon>Burkholderiales</taxon>
        <taxon>Burkholderiaceae</taxon>
        <taxon>Burkholderia</taxon>
    </lineage>
</organism>
<accession>A0A365QSB2</accession>
<dbReference type="RefSeq" id="WP_113046394.1">
    <property type="nucleotide sequence ID" value="NZ_QMFZ01000018.1"/>
</dbReference>
<sequence>MAVAPDQLYNQIKVALDSAPKLSAKDADVYVTVAIAKNFNQLLELAKEAMPEVDKRRWPDALDATPAAMGPGRSNITFAELRTLYGQLMAILAEGFDPTAGWGLA</sequence>
<evidence type="ECO:0000313" key="1">
    <source>
        <dbReference type="EMBL" id="RBB37540.1"/>
    </source>
</evidence>
<keyword evidence="2" id="KW-1185">Reference proteome</keyword>
<proteinExistence type="predicted"/>